<reference evidence="1 2" key="1">
    <citation type="submission" date="2017-06" db="EMBL/GenBank/DDBJ databases">
        <title>Comparative genomic analysis of Ambrosia Fusariam Clade fungi.</title>
        <authorList>
            <person name="Stajich J.E."/>
            <person name="Carrillo J."/>
            <person name="Kijimoto T."/>
            <person name="Eskalen A."/>
            <person name="O'Donnell K."/>
            <person name="Kasson M."/>
        </authorList>
    </citation>
    <scope>NUCLEOTIDE SEQUENCE [LARGE SCALE GENOMIC DNA]</scope>
    <source>
        <strain evidence="1 2">NRRL62579</strain>
    </source>
</reference>
<dbReference type="AlphaFoldDB" id="A0A428S2M8"/>
<dbReference type="SUPFAM" id="SSF53335">
    <property type="entry name" value="S-adenosyl-L-methionine-dependent methyltransferases"/>
    <property type="match status" value="1"/>
</dbReference>
<gene>
    <name evidence="1" type="ORF">CEP52_016541</name>
</gene>
<dbReference type="Proteomes" id="UP000287144">
    <property type="component" value="Unassembled WGS sequence"/>
</dbReference>
<accession>A0A428S2M8</accession>
<proteinExistence type="predicted"/>
<dbReference type="InterPro" id="IPR029063">
    <property type="entry name" value="SAM-dependent_MTases_sf"/>
</dbReference>
<evidence type="ECO:0008006" key="3">
    <source>
        <dbReference type="Google" id="ProtNLM"/>
    </source>
</evidence>
<dbReference type="Gene3D" id="3.40.50.150">
    <property type="entry name" value="Vaccinia Virus protein VP39"/>
    <property type="match status" value="1"/>
</dbReference>
<dbReference type="EMBL" id="NKCK01000358">
    <property type="protein sequence ID" value="RSL84077.1"/>
    <property type="molecule type" value="Genomic_DNA"/>
</dbReference>
<keyword evidence="2" id="KW-1185">Reference proteome</keyword>
<protein>
    <recommendedName>
        <fullName evidence="3">Methyltransferase</fullName>
    </recommendedName>
</protein>
<organism evidence="1 2">
    <name type="scientific">Fusarium oligoseptatum</name>
    <dbReference type="NCBI Taxonomy" id="2604345"/>
    <lineage>
        <taxon>Eukaryota</taxon>
        <taxon>Fungi</taxon>
        <taxon>Dikarya</taxon>
        <taxon>Ascomycota</taxon>
        <taxon>Pezizomycotina</taxon>
        <taxon>Sordariomycetes</taxon>
        <taxon>Hypocreomycetidae</taxon>
        <taxon>Hypocreales</taxon>
        <taxon>Nectriaceae</taxon>
        <taxon>Fusarium</taxon>
        <taxon>Fusarium solani species complex</taxon>
    </lineage>
</organism>
<sequence>MMLDDKLYKAPIGDNPQRILDIGTGTGIWAMSIASHRSSNPTNNPRKRHN</sequence>
<evidence type="ECO:0000313" key="2">
    <source>
        <dbReference type="Proteomes" id="UP000287144"/>
    </source>
</evidence>
<comment type="caution">
    <text evidence="1">The sequence shown here is derived from an EMBL/GenBank/DDBJ whole genome shotgun (WGS) entry which is preliminary data.</text>
</comment>
<name>A0A428S2M8_9HYPO</name>
<evidence type="ECO:0000313" key="1">
    <source>
        <dbReference type="EMBL" id="RSL84077.1"/>
    </source>
</evidence>